<evidence type="ECO:0000313" key="4">
    <source>
        <dbReference type="Proteomes" id="UP000199513"/>
    </source>
</evidence>
<dbReference type="AlphaFoldDB" id="A0A1I2BM86"/>
<dbReference type="EMBL" id="FONY01000003">
    <property type="protein sequence ID" value="SFE56918.1"/>
    <property type="molecule type" value="Genomic_DNA"/>
</dbReference>
<dbReference type="Gene3D" id="3.10.620.30">
    <property type="match status" value="1"/>
</dbReference>
<protein>
    <submittedName>
        <fullName evidence="3">Transglutaminase-like enzyme, putative cysteine protease</fullName>
    </submittedName>
</protein>
<dbReference type="SUPFAM" id="SSF54001">
    <property type="entry name" value="Cysteine proteinases"/>
    <property type="match status" value="1"/>
</dbReference>
<dbReference type="Pfam" id="PF01841">
    <property type="entry name" value="Transglut_core"/>
    <property type="match status" value="1"/>
</dbReference>
<keyword evidence="4" id="KW-1185">Reference proteome</keyword>
<dbReference type="Gene3D" id="2.60.120.1130">
    <property type="match status" value="1"/>
</dbReference>
<reference evidence="3 4" key="1">
    <citation type="submission" date="2016-10" db="EMBL/GenBank/DDBJ databases">
        <authorList>
            <person name="de Groot N.N."/>
        </authorList>
    </citation>
    <scope>NUCLEOTIDE SEQUENCE [LARGE SCALE GENOMIC DNA]</scope>
    <source>
        <strain>GEY</strain>
        <strain evidence="4">DSM 9560</strain>
    </source>
</reference>
<feature type="domain" description="DUF3857" evidence="2">
    <location>
        <begin position="103"/>
        <end position="249"/>
    </location>
</feature>
<sequence length="669" mass="77608">MNRTPLLIWLFSESIKGKQTMLFFLIVVCLWAITHPISGQPKPINSPNVSHHAYLNQMQKTYPNAKAIFTLKRKTINIGFEKNDSISIVAENRFEMLHLKNKSEQYATESVPFSKFNQILNINAYTQVYENSKLKRIKVQEKDYVTSSIVSKNWFYDDYKEKTFLFPAVAPGALTVLNYKEVIKEPRFLGVFYLNSYVPVEKSEYVLVVHKDIKIAYKLYGTQGVNVNFTKKKVGEQIIYTWRADKLAEYKIEKDAPSLSYYEPHIIAYITEIKKKPLLANANSLYQWYYSLTKDVNKEVLAEMQVLVDTLVKDKPTDREKAKTIFQWVQNHIKYIAIEDGLSGFIPKSASEVFKNRHGDCKDMSSIIVTMLKMANIPAYLTWIGTRKLPYTYYDVPTPMVDNHMIATAKIDGENIFLDATDSYLPFNMPTAMIQGKEAMIGIDSLHYEIATVPVVKSEENVLIDTSYVDIVGENIKAKGKMLLTGYYKSNAGLDILEKKKEEQKNNLVRLLGCDYLHPEVGQITYYLAEENDQQIDIAYDFLVEKHTKIAGKEIFLNLHLDRKWQYEMIDIGKRKTDREIEYKFNDVRCYVVNVPKDCKIEFIPPNSSFQNEKFGFSIEYAVKENQLIMTKKMYCNVLFITSKDFHLWNEMIKSLDIAYRNSVKIVNH</sequence>
<dbReference type="RefSeq" id="WP_091539373.1">
    <property type="nucleotide sequence ID" value="NZ_FONY01000003.1"/>
</dbReference>
<evidence type="ECO:0000259" key="2">
    <source>
        <dbReference type="Pfam" id="PF12969"/>
    </source>
</evidence>
<evidence type="ECO:0000313" key="3">
    <source>
        <dbReference type="EMBL" id="SFE56918.1"/>
    </source>
</evidence>
<name>A0A1I2BM86_9BACT</name>
<evidence type="ECO:0000259" key="1">
    <source>
        <dbReference type="Pfam" id="PF01841"/>
    </source>
</evidence>
<dbReference type="Gene3D" id="2.60.40.3140">
    <property type="match status" value="1"/>
</dbReference>
<feature type="domain" description="Transglutaminase-like" evidence="1">
    <location>
        <begin position="308"/>
        <end position="381"/>
    </location>
</feature>
<dbReference type="GO" id="GO:0008233">
    <property type="term" value="F:peptidase activity"/>
    <property type="evidence" value="ECO:0007669"/>
    <property type="project" value="UniProtKB-KW"/>
</dbReference>
<proteinExistence type="predicted"/>
<gene>
    <name evidence="3" type="ORF">SAMN04488541_100363</name>
</gene>
<dbReference type="GO" id="GO:0006508">
    <property type="term" value="P:proteolysis"/>
    <property type="evidence" value="ECO:0007669"/>
    <property type="project" value="UniProtKB-KW"/>
</dbReference>
<dbReference type="InterPro" id="IPR024618">
    <property type="entry name" value="DUF3857"/>
</dbReference>
<organism evidence="3 4">
    <name type="scientific">Thermoflexibacter ruber</name>
    <dbReference type="NCBI Taxonomy" id="1003"/>
    <lineage>
        <taxon>Bacteria</taxon>
        <taxon>Pseudomonadati</taxon>
        <taxon>Bacteroidota</taxon>
        <taxon>Cytophagia</taxon>
        <taxon>Cytophagales</taxon>
        <taxon>Thermoflexibacteraceae</taxon>
        <taxon>Thermoflexibacter</taxon>
    </lineage>
</organism>
<keyword evidence="3" id="KW-0378">Hydrolase</keyword>
<keyword evidence="3" id="KW-0645">Protease</keyword>
<dbReference type="Proteomes" id="UP000199513">
    <property type="component" value="Unassembled WGS sequence"/>
</dbReference>
<dbReference type="Pfam" id="PF12969">
    <property type="entry name" value="DUF3857"/>
    <property type="match status" value="1"/>
</dbReference>
<dbReference type="OrthoDB" id="8595007at2"/>
<dbReference type="STRING" id="1003.SAMN04488541_100363"/>
<dbReference type="InterPro" id="IPR002931">
    <property type="entry name" value="Transglutaminase-like"/>
</dbReference>
<dbReference type="InterPro" id="IPR038765">
    <property type="entry name" value="Papain-like_cys_pep_sf"/>
</dbReference>
<accession>A0A1I2BM86</accession>